<organism evidence="3 4">
    <name type="scientific">Kangiella marina</name>
    <dbReference type="NCBI Taxonomy" id="1079178"/>
    <lineage>
        <taxon>Bacteria</taxon>
        <taxon>Pseudomonadati</taxon>
        <taxon>Pseudomonadota</taxon>
        <taxon>Gammaproteobacteria</taxon>
        <taxon>Kangiellales</taxon>
        <taxon>Kangiellaceae</taxon>
        <taxon>Kangiella</taxon>
    </lineage>
</organism>
<dbReference type="InterPro" id="IPR051781">
    <property type="entry name" value="Metallo-dep_Hydrolase"/>
</dbReference>
<dbReference type="RefSeq" id="WP_345291911.1">
    <property type="nucleotide sequence ID" value="NZ_BAABFV010000001.1"/>
</dbReference>
<evidence type="ECO:0000313" key="3">
    <source>
        <dbReference type="EMBL" id="GAA4358229.1"/>
    </source>
</evidence>
<accession>A0ABP8IGB8</accession>
<dbReference type="SUPFAM" id="SSF51556">
    <property type="entry name" value="Metallo-dependent hydrolases"/>
    <property type="match status" value="1"/>
</dbReference>
<protein>
    <submittedName>
        <fullName evidence="3">Amidohydrolase family protein</fullName>
    </submittedName>
</protein>
<evidence type="ECO:0000259" key="2">
    <source>
        <dbReference type="Pfam" id="PF01979"/>
    </source>
</evidence>
<dbReference type="SUPFAM" id="SSF51338">
    <property type="entry name" value="Composite domain of metallo-dependent hydrolases"/>
    <property type="match status" value="1"/>
</dbReference>
<feature type="signal peptide" evidence="1">
    <location>
        <begin position="1"/>
        <end position="20"/>
    </location>
</feature>
<reference evidence="4" key="1">
    <citation type="journal article" date="2019" name="Int. J. Syst. Evol. Microbiol.">
        <title>The Global Catalogue of Microorganisms (GCM) 10K type strain sequencing project: providing services to taxonomists for standard genome sequencing and annotation.</title>
        <authorList>
            <consortium name="The Broad Institute Genomics Platform"/>
            <consortium name="The Broad Institute Genome Sequencing Center for Infectious Disease"/>
            <person name="Wu L."/>
            <person name="Ma J."/>
        </authorList>
    </citation>
    <scope>NUCLEOTIDE SEQUENCE [LARGE SCALE GENOMIC DNA]</scope>
    <source>
        <strain evidence="4">JCM 17728</strain>
    </source>
</reference>
<evidence type="ECO:0000256" key="1">
    <source>
        <dbReference type="SAM" id="SignalP"/>
    </source>
</evidence>
<dbReference type="Gene3D" id="3.40.50.10910">
    <property type="entry name" value="Amidohydrolase"/>
    <property type="match status" value="1"/>
</dbReference>
<proteinExistence type="predicted"/>
<feature type="domain" description="Amidohydrolase-related" evidence="2">
    <location>
        <begin position="376"/>
        <end position="435"/>
    </location>
</feature>
<name>A0ABP8IGB8_9GAMM</name>
<keyword evidence="4" id="KW-1185">Reference proteome</keyword>
<keyword evidence="1" id="KW-0732">Signal</keyword>
<comment type="caution">
    <text evidence="3">The sequence shown here is derived from an EMBL/GenBank/DDBJ whole genome shotgun (WGS) entry which is preliminary data.</text>
</comment>
<feature type="chain" id="PRO_5046848088" evidence="1">
    <location>
        <begin position="21"/>
        <end position="451"/>
    </location>
</feature>
<dbReference type="PANTHER" id="PTHR43135">
    <property type="entry name" value="ALPHA-D-RIBOSE 1-METHYLPHOSPHONATE 5-TRIPHOSPHATE DIPHOSPHATASE"/>
    <property type="match status" value="1"/>
</dbReference>
<dbReference type="InterPro" id="IPR006680">
    <property type="entry name" value="Amidohydro-rel"/>
</dbReference>
<dbReference type="Gene3D" id="1.20.58.520">
    <property type="entry name" value="Amidohydrolase"/>
    <property type="match status" value="1"/>
</dbReference>
<dbReference type="InterPro" id="IPR011059">
    <property type="entry name" value="Metal-dep_hydrolase_composite"/>
</dbReference>
<dbReference type="Gene3D" id="3.30.110.90">
    <property type="entry name" value="Amidohydrolase"/>
    <property type="match status" value="1"/>
</dbReference>
<dbReference type="PANTHER" id="PTHR43135:SF3">
    <property type="entry name" value="ALPHA-D-RIBOSE 1-METHYLPHOSPHONATE 5-TRIPHOSPHATE DIPHOSPHATASE"/>
    <property type="match status" value="1"/>
</dbReference>
<dbReference type="InterPro" id="IPR032466">
    <property type="entry name" value="Metal_Hydrolase"/>
</dbReference>
<gene>
    <name evidence="3" type="ORF">GCM10023151_08050</name>
</gene>
<sequence>MINQLRYFIVLLWLSLTANAGEFVEYNQTKLALIHATLLDGQGGEIKENQTILIKGGKFQSVGNDNHTAIPDGYKVIDVKNKTVIPGIVGVHNHLQTPGQDFKGKTLAKLYLASGVTTIQTVGAAFPEQELALAQSIESRQDIGPEIVPSGPYFDGPKGHQSMVNATDDDNISDIIENWMERGVKWFKVYRHITPKQLRTIITEVHQRGGFVTGHLCSVTYRQAVDMGIDGVQHGFNSVSDFRKDKEPGQCNGSRGYIDRLDLGNDAVSSLIELMVSNKTFMTSTLAIYESSISHRAVADRQSLTVMSDVMKRRYEAMRENAKGEKDVQREKRLSRIMEFEYLFYKQGGLLGAGVDAGRFVLPGFGDQRNYELLLEAGFSTSEAVQVMTSNGAKILKRDDIGSIKKGARADFVILDGDLRKSRSIRDVLYVFKQGVGYNASKLLQSLHGQF</sequence>
<dbReference type="Pfam" id="PF01979">
    <property type="entry name" value="Amidohydro_1"/>
    <property type="match status" value="1"/>
</dbReference>
<dbReference type="EMBL" id="BAABFV010000001">
    <property type="protein sequence ID" value="GAA4358229.1"/>
    <property type="molecule type" value="Genomic_DNA"/>
</dbReference>
<dbReference type="Gene3D" id="2.30.40.10">
    <property type="entry name" value="Urease, subunit C, domain 1"/>
    <property type="match status" value="1"/>
</dbReference>
<evidence type="ECO:0000313" key="4">
    <source>
        <dbReference type="Proteomes" id="UP001501011"/>
    </source>
</evidence>
<dbReference type="Proteomes" id="UP001501011">
    <property type="component" value="Unassembled WGS sequence"/>
</dbReference>